<dbReference type="AlphaFoldDB" id="A0A423T1N3"/>
<comment type="caution">
    <text evidence="1">The sequence shown here is derived from an EMBL/GenBank/DDBJ whole genome shotgun (WGS) entry which is preliminary data.</text>
</comment>
<gene>
    <name evidence="1" type="ORF">C7M84_011385</name>
</gene>
<dbReference type="Proteomes" id="UP000283509">
    <property type="component" value="Unassembled WGS sequence"/>
</dbReference>
<keyword evidence="2" id="KW-1185">Reference proteome</keyword>
<name>A0A423T1N3_PENVA</name>
<accession>A0A423T1N3</accession>
<reference evidence="1 2" key="2">
    <citation type="submission" date="2019-01" db="EMBL/GenBank/DDBJ databases">
        <title>The decoding of complex shrimp genome reveals the adaptation for benthos swimmer, frequently molting mechanism and breeding impact on genome.</title>
        <authorList>
            <person name="Sun Y."/>
            <person name="Gao Y."/>
            <person name="Yu Y."/>
        </authorList>
    </citation>
    <scope>NUCLEOTIDE SEQUENCE [LARGE SCALE GENOMIC DNA]</scope>
    <source>
        <tissue evidence="1">Muscle</tissue>
    </source>
</reference>
<protein>
    <submittedName>
        <fullName evidence="1">Uncharacterized protein</fullName>
    </submittedName>
</protein>
<proteinExistence type="predicted"/>
<organism evidence="1 2">
    <name type="scientific">Penaeus vannamei</name>
    <name type="common">Whiteleg shrimp</name>
    <name type="synonym">Litopenaeus vannamei</name>
    <dbReference type="NCBI Taxonomy" id="6689"/>
    <lineage>
        <taxon>Eukaryota</taxon>
        <taxon>Metazoa</taxon>
        <taxon>Ecdysozoa</taxon>
        <taxon>Arthropoda</taxon>
        <taxon>Crustacea</taxon>
        <taxon>Multicrustacea</taxon>
        <taxon>Malacostraca</taxon>
        <taxon>Eumalacostraca</taxon>
        <taxon>Eucarida</taxon>
        <taxon>Decapoda</taxon>
        <taxon>Dendrobranchiata</taxon>
        <taxon>Penaeoidea</taxon>
        <taxon>Penaeidae</taxon>
        <taxon>Penaeus</taxon>
    </lineage>
</organism>
<evidence type="ECO:0000313" key="2">
    <source>
        <dbReference type="Proteomes" id="UP000283509"/>
    </source>
</evidence>
<reference evidence="1 2" key="1">
    <citation type="submission" date="2018-04" db="EMBL/GenBank/DDBJ databases">
        <authorList>
            <person name="Zhang X."/>
            <person name="Yuan J."/>
            <person name="Li F."/>
            <person name="Xiang J."/>
        </authorList>
    </citation>
    <scope>NUCLEOTIDE SEQUENCE [LARGE SCALE GENOMIC DNA]</scope>
    <source>
        <tissue evidence="1">Muscle</tissue>
    </source>
</reference>
<evidence type="ECO:0000313" key="1">
    <source>
        <dbReference type="EMBL" id="ROT70335.1"/>
    </source>
</evidence>
<sequence>MAHGTLHTPFGSGATRMLPGTKFRLVRYWRLPTARHVCHIALHLGTLLSLLAIFSIGTEFSHAWWINWCRVFKGGPFLCVQDVHNVWRKEEVTQTAEVGGLCRGRGAARLHREGA</sequence>
<dbReference type="EMBL" id="QCYY01002440">
    <property type="protein sequence ID" value="ROT70335.1"/>
    <property type="molecule type" value="Genomic_DNA"/>
</dbReference>